<keyword evidence="4 8" id="KW-0560">Oxidoreductase</keyword>
<dbReference type="PRINTS" id="PR00385">
    <property type="entry name" value="P450"/>
</dbReference>
<dbReference type="GO" id="GO:0016125">
    <property type="term" value="P:sterol metabolic process"/>
    <property type="evidence" value="ECO:0007669"/>
    <property type="project" value="TreeGrafter"/>
</dbReference>
<evidence type="ECO:0000256" key="1">
    <source>
        <dbReference type="ARBA" id="ARBA00010617"/>
    </source>
</evidence>
<evidence type="ECO:0000313" key="10">
    <source>
        <dbReference type="Proteomes" id="UP000002384"/>
    </source>
</evidence>
<dbReference type="GO" id="GO:0004497">
    <property type="term" value="F:monooxygenase activity"/>
    <property type="evidence" value="ECO:0007669"/>
    <property type="project" value="UniProtKB-KW"/>
</dbReference>
<keyword evidence="10" id="KW-1185">Reference proteome</keyword>
<comment type="cofactor">
    <cofactor evidence="7">
        <name>heme</name>
        <dbReference type="ChEBI" id="CHEBI:30413"/>
    </cofactor>
</comment>
<dbReference type="EMBL" id="CP001291">
    <property type="protein sequence ID" value="ACK71092.1"/>
    <property type="molecule type" value="Genomic_DNA"/>
</dbReference>
<evidence type="ECO:0000256" key="4">
    <source>
        <dbReference type="ARBA" id="ARBA00023002"/>
    </source>
</evidence>
<dbReference type="CDD" id="cd11044">
    <property type="entry name" value="CYP120A1_CYP26-like"/>
    <property type="match status" value="1"/>
</dbReference>
<dbReference type="InterPro" id="IPR036396">
    <property type="entry name" value="Cyt_P450_sf"/>
</dbReference>
<dbReference type="STRING" id="65393.PCC7424_2680"/>
<proteinExistence type="inferred from homology"/>
<evidence type="ECO:0000256" key="6">
    <source>
        <dbReference type="ARBA" id="ARBA00023033"/>
    </source>
</evidence>
<dbReference type="HOGENOM" id="CLU_001570_15_6_3"/>
<keyword evidence="5 7" id="KW-0408">Iron</keyword>
<dbReference type="Gene3D" id="1.10.630.10">
    <property type="entry name" value="Cytochrome P450"/>
    <property type="match status" value="1"/>
</dbReference>
<comment type="similarity">
    <text evidence="1 8">Belongs to the cytochrome P450 family.</text>
</comment>
<dbReference type="Pfam" id="PF00067">
    <property type="entry name" value="p450"/>
    <property type="match status" value="1"/>
</dbReference>
<dbReference type="AlphaFoldDB" id="B7KKX3"/>
<organism evidence="9 10">
    <name type="scientific">Gloeothece citriformis (strain PCC 7424)</name>
    <name type="common">Cyanothece sp. (strain PCC 7424)</name>
    <dbReference type="NCBI Taxonomy" id="65393"/>
    <lineage>
        <taxon>Bacteria</taxon>
        <taxon>Bacillati</taxon>
        <taxon>Cyanobacteriota</taxon>
        <taxon>Cyanophyceae</taxon>
        <taxon>Oscillatoriophycideae</taxon>
        <taxon>Chroococcales</taxon>
        <taxon>Aphanothecaceae</taxon>
        <taxon>Gloeothece</taxon>
        <taxon>Gloeothece citriformis</taxon>
    </lineage>
</organism>
<reference evidence="10" key="1">
    <citation type="journal article" date="2011" name="MBio">
        <title>Novel metabolic attributes of the genus Cyanothece, comprising a group of unicellular nitrogen-fixing Cyanobacteria.</title>
        <authorList>
            <person name="Bandyopadhyay A."/>
            <person name="Elvitigala T."/>
            <person name="Welsh E."/>
            <person name="Stockel J."/>
            <person name="Liberton M."/>
            <person name="Min H."/>
            <person name="Sherman L.A."/>
            <person name="Pakrasi H.B."/>
        </authorList>
    </citation>
    <scope>NUCLEOTIDE SEQUENCE [LARGE SCALE GENOMIC DNA]</scope>
    <source>
        <strain evidence="10">PCC 7424</strain>
    </source>
</reference>
<dbReference type="SUPFAM" id="SSF48264">
    <property type="entry name" value="Cytochrome P450"/>
    <property type="match status" value="1"/>
</dbReference>
<evidence type="ECO:0000313" key="9">
    <source>
        <dbReference type="EMBL" id="ACK71092.1"/>
    </source>
</evidence>
<dbReference type="KEGG" id="cyc:PCC7424_2680"/>
<gene>
    <name evidence="9" type="ordered locus">PCC7424_2680</name>
</gene>
<dbReference type="PANTHER" id="PTHR24286">
    <property type="entry name" value="CYTOCHROME P450 26"/>
    <property type="match status" value="1"/>
</dbReference>
<name>B7KKX3_GLOC7</name>
<dbReference type="OrthoDB" id="446280at2"/>
<protein>
    <submittedName>
        <fullName evidence="9">Cytochrome P450</fullName>
    </submittedName>
</protein>
<dbReference type="RefSeq" id="WP_015954693.1">
    <property type="nucleotide sequence ID" value="NC_011729.1"/>
</dbReference>
<keyword evidence="3 7" id="KW-0479">Metal-binding</keyword>
<dbReference type="InterPro" id="IPR017972">
    <property type="entry name" value="Cyt_P450_CS"/>
</dbReference>
<dbReference type="InterPro" id="IPR002401">
    <property type="entry name" value="Cyt_P450_E_grp-I"/>
</dbReference>
<dbReference type="PANTHER" id="PTHR24286:SF384">
    <property type="entry name" value="P450, PUTATIVE (EUROFUNG)-RELATED"/>
    <property type="match status" value="1"/>
</dbReference>
<accession>B7KKX3</accession>
<dbReference type="GO" id="GO:0020037">
    <property type="term" value="F:heme binding"/>
    <property type="evidence" value="ECO:0007669"/>
    <property type="project" value="InterPro"/>
</dbReference>
<dbReference type="InterPro" id="IPR001128">
    <property type="entry name" value="Cyt_P450"/>
</dbReference>
<evidence type="ECO:0000256" key="2">
    <source>
        <dbReference type="ARBA" id="ARBA00022617"/>
    </source>
</evidence>
<dbReference type="GO" id="GO:0016705">
    <property type="term" value="F:oxidoreductase activity, acting on paired donors, with incorporation or reduction of molecular oxygen"/>
    <property type="evidence" value="ECO:0007669"/>
    <property type="project" value="InterPro"/>
</dbReference>
<dbReference type="PRINTS" id="PR00463">
    <property type="entry name" value="EP450I"/>
</dbReference>
<dbReference type="eggNOG" id="COG2124">
    <property type="taxonomic scope" value="Bacteria"/>
</dbReference>
<evidence type="ECO:0000256" key="7">
    <source>
        <dbReference type="PIRSR" id="PIRSR602401-1"/>
    </source>
</evidence>
<evidence type="ECO:0000256" key="5">
    <source>
        <dbReference type="ARBA" id="ARBA00023004"/>
    </source>
</evidence>
<sequence>MKEKSLPPGNLGLPIIGETISFLNDSDFASKRHQKYGSVFKTRIFGRPTIFVSGADAVRFVLTHENKYFASTWPKSTRTLLGPASLSVNTGEFHTSRRKIMFQAFQPRALASYIPTIERITDDYLAKWETMETFQWYPELRNYTFDIASSLFVGIENGSQTRLGELFEDWCAGLFSLPLPFPWTAFGKALRCRDGLLEEIETIIKQRQQQDNFGNDALGILLTATDEKGNKLSLEELKDQILLLLFAGHETLTSALASFCLFTVQYPQVSTEIKKEIERLQIGTSVTLEELKQMEYLEQVLKEVLRFVPPVGGGFREAVVDCELEGYLIPKGWIVQYQIRRTHRDTTVYNEPQQFDPSRFNNNRAEDKQKTFAYVPFGGGLRECLGKEFARLEMRIFASRLVKDYQWNLIPNQDLSMTATPTPHPRDGLKVNFHRLKSEVKVN</sequence>
<dbReference type="PROSITE" id="PS00086">
    <property type="entry name" value="CYTOCHROME_P450"/>
    <property type="match status" value="1"/>
</dbReference>
<evidence type="ECO:0000256" key="8">
    <source>
        <dbReference type="RuleBase" id="RU000461"/>
    </source>
</evidence>
<dbReference type="SMR" id="B7KKX3"/>
<feature type="binding site" description="axial binding residue" evidence="7">
    <location>
        <position position="384"/>
    </location>
    <ligand>
        <name>heme</name>
        <dbReference type="ChEBI" id="CHEBI:30413"/>
    </ligand>
    <ligandPart>
        <name>Fe</name>
        <dbReference type="ChEBI" id="CHEBI:18248"/>
    </ligandPart>
</feature>
<dbReference type="Proteomes" id="UP000002384">
    <property type="component" value="Chromosome"/>
</dbReference>
<dbReference type="GO" id="GO:0005506">
    <property type="term" value="F:iron ion binding"/>
    <property type="evidence" value="ECO:0007669"/>
    <property type="project" value="InterPro"/>
</dbReference>
<keyword evidence="6 8" id="KW-0503">Monooxygenase</keyword>
<keyword evidence="2 7" id="KW-0349">Heme</keyword>
<evidence type="ECO:0000256" key="3">
    <source>
        <dbReference type="ARBA" id="ARBA00022723"/>
    </source>
</evidence>